<dbReference type="AlphaFoldDB" id="A0A094YPM9"/>
<protein>
    <submittedName>
        <fullName evidence="2">Uncharacterized protein</fullName>
    </submittedName>
</protein>
<evidence type="ECO:0000313" key="3">
    <source>
        <dbReference type="Proteomes" id="UP000029452"/>
    </source>
</evidence>
<feature type="region of interest" description="Disordered" evidence="1">
    <location>
        <begin position="59"/>
        <end position="96"/>
    </location>
</feature>
<evidence type="ECO:0000256" key="1">
    <source>
        <dbReference type="SAM" id="MobiDB-lite"/>
    </source>
</evidence>
<name>A0A094YPM9_9BACT</name>
<reference evidence="2 3" key="1">
    <citation type="submission" date="2014-06" db="EMBL/GenBank/DDBJ databases">
        <title>Draft genome sequence of iron oxidizing acidophile Leptospirillum ferriphilum DSM14647.</title>
        <authorList>
            <person name="Cardenas J.P."/>
            <person name="Lazcano M."/>
            <person name="Ossandon F.J."/>
            <person name="Corbett M."/>
            <person name="Holmes D.S."/>
            <person name="Watkin E."/>
        </authorList>
    </citation>
    <scope>NUCLEOTIDE SEQUENCE [LARGE SCALE GENOMIC DNA]</scope>
    <source>
        <strain evidence="2 3">DSM 14647</strain>
    </source>
</reference>
<dbReference type="Proteomes" id="UP000029452">
    <property type="component" value="Unassembled WGS sequence"/>
</dbReference>
<comment type="caution">
    <text evidence="2">The sequence shown here is derived from an EMBL/GenBank/DDBJ whole genome shotgun (WGS) entry which is preliminary data.</text>
</comment>
<organism evidence="2 3">
    <name type="scientific">Leptospirillum ferriphilum</name>
    <dbReference type="NCBI Taxonomy" id="178606"/>
    <lineage>
        <taxon>Bacteria</taxon>
        <taxon>Pseudomonadati</taxon>
        <taxon>Nitrospirota</taxon>
        <taxon>Nitrospiria</taxon>
        <taxon>Nitrospirales</taxon>
        <taxon>Nitrospiraceae</taxon>
        <taxon>Leptospirillum</taxon>
    </lineage>
</organism>
<evidence type="ECO:0000313" key="2">
    <source>
        <dbReference type="EMBL" id="KGA95211.1"/>
    </source>
</evidence>
<sequence>MMEYFSGQSEKNCILRTSLKQLLQDNGCQECPPLLTPTLKRTGAPAAWTSKLSVRLNYGERSSGKSRYRKRARQQVRSKQSPFLSGSARRPRISRP</sequence>
<gene>
    <name evidence="2" type="ORF">LptCag_2645</name>
</gene>
<feature type="compositionally biased region" description="Basic residues" evidence="1">
    <location>
        <begin position="64"/>
        <end position="76"/>
    </location>
</feature>
<dbReference type="EMBL" id="JPGK01000001">
    <property type="protein sequence ID" value="KGA95211.1"/>
    <property type="molecule type" value="Genomic_DNA"/>
</dbReference>
<accession>A0A094YPM9</accession>
<proteinExistence type="predicted"/>